<proteinExistence type="predicted"/>
<keyword evidence="4" id="KW-0472">Membrane</keyword>
<evidence type="ECO:0000256" key="4">
    <source>
        <dbReference type="ARBA" id="ARBA00023136"/>
    </source>
</evidence>
<keyword evidence="2" id="KW-0812">Transmembrane</keyword>
<dbReference type="SUPFAM" id="SSF54236">
    <property type="entry name" value="Ubiquitin-like"/>
    <property type="match status" value="1"/>
</dbReference>
<evidence type="ECO:0000256" key="3">
    <source>
        <dbReference type="ARBA" id="ARBA00022989"/>
    </source>
</evidence>
<evidence type="ECO:0000256" key="1">
    <source>
        <dbReference type="ARBA" id="ARBA00004370"/>
    </source>
</evidence>
<dbReference type="InterPro" id="IPR039751">
    <property type="entry name" value="HERPUD1/2"/>
</dbReference>
<feature type="domain" description="Ubiquitin-like" evidence="6">
    <location>
        <begin position="4"/>
        <end position="63"/>
    </location>
</feature>
<dbReference type="InterPro" id="IPR000626">
    <property type="entry name" value="Ubiquitin-like_dom"/>
</dbReference>
<comment type="caution">
    <text evidence="7">The sequence shown here is derived from an EMBL/GenBank/DDBJ whole genome shotgun (WGS) entry which is preliminary data.</text>
</comment>
<dbReference type="SMART" id="SM00213">
    <property type="entry name" value="UBQ"/>
    <property type="match status" value="1"/>
</dbReference>
<feature type="compositionally biased region" description="Polar residues" evidence="5">
    <location>
        <begin position="142"/>
        <end position="160"/>
    </location>
</feature>
<keyword evidence="3" id="KW-1133">Transmembrane helix</keyword>
<dbReference type="InterPro" id="IPR029071">
    <property type="entry name" value="Ubiquitin-like_domsf"/>
</dbReference>
<gene>
    <name evidence="7" type="ORF">BGZ65_006803</name>
</gene>
<evidence type="ECO:0000259" key="6">
    <source>
        <dbReference type="PROSITE" id="PS50053"/>
    </source>
</evidence>
<evidence type="ECO:0000256" key="5">
    <source>
        <dbReference type="SAM" id="MobiDB-lite"/>
    </source>
</evidence>
<evidence type="ECO:0000313" key="8">
    <source>
        <dbReference type="Proteomes" id="UP000749646"/>
    </source>
</evidence>
<dbReference type="PROSITE" id="PS50053">
    <property type="entry name" value="UBIQUITIN_2"/>
    <property type="match status" value="1"/>
</dbReference>
<dbReference type="EMBL" id="JAAAHW010003130">
    <property type="protein sequence ID" value="KAF9988354.1"/>
    <property type="molecule type" value="Genomic_DNA"/>
</dbReference>
<feature type="region of interest" description="Disordered" evidence="5">
    <location>
        <begin position="141"/>
        <end position="160"/>
    </location>
</feature>
<comment type="subcellular location">
    <subcellularLocation>
        <location evidence="1">Membrane</location>
    </subcellularLocation>
</comment>
<dbReference type="PANTHER" id="PTHR12943:SF27">
    <property type="entry name" value="HOMOCYSTEINE-INDUCED ENDOPLASMIC RETICULUM PROTEIN, ISOFORM A"/>
    <property type="match status" value="1"/>
</dbReference>
<evidence type="ECO:0000256" key="2">
    <source>
        <dbReference type="ARBA" id="ARBA00022692"/>
    </source>
</evidence>
<protein>
    <recommendedName>
        <fullName evidence="6">Ubiquitin-like domain-containing protein</fullName>
    </recommendedName>
</protein>
<sequence length="311" mass="33846">MDTLTVNISSPNRSPHNFAVLVSRQCSILELKEIIVTRLDTQPSTADQRLIFGGRILEDKDTLDHVFEKVDCTESSPTIHLVVSQRQYPTVPALSASLRIRDATQSTAPITTSTSNTAATSATNLNTHNTFTPFAATTTTTQQGRAESSTSNNFPATAVPSSTSVPTANLAYAQFTSAQLSLQPMQYVFVNGMPYLVPAVYLPMLHQQQCMQQTHFFAPYPYYGTFMMNADGTPYFQPISMGDHARAATGPGEGAAAGADGNVQDNAARDQRRAASLWLLMKLAFGVYLFSQNGSIERIVLLHITALIIFL</sequence>
<reference evidence="7" key="1">
    <citation type="journal article" date="2020" name="Fungal Divers.">
        <title>Resolving the Mortierellaceae phylogeny through synthesis of multi-gene phylogenetics and phylogenomics.</title>
        <authorList>
            <person name="Vandepol N."/>
            <person name="Liber J."/>
            <person name="Desiro A."/>
            <person name="Na H."/>
            <person name="Kennedy M."/>
            <person name="Barry K."/>
            <person name="Grigoriev I.V."/>
            <person name="Miller A.N."/>
            <person name="O'Donnell K."/>
            <person name="Stajich J.E."/>
            <person name="Bonito G."/>
        </authorList>
    </citation>
    <scope>NUCLEOTIDE SEQUENCE</scope>
    <source>
        <strain evidence="7">MES-2147</strain>
    </source>
</reference>
<evidence type="ECO:0000313" key="7">
    <source>
        <dbReference type="EMBL" id="KAF9988354.1"/>
    </source>
</evidence>
<dbReference type="GO" id="GO:0030968">
    <property type="term" value="P:endoplasmic reticulum unfolded protein response"/>
    <property type="evidence" value="ECO:0007669"/>
    <property type="project" value="TreeGrafter"/>
</dbReference>
<organism evidence="7 8">
    <name type="scientific">Modicella reniformis</name>
    <dbReference type="NCBI Taxonomy" id="1440133"/>
    <lineage>
        <taxon>Eukaryota</taxon>
        <taxon>Fungi</taxon>
        <taxon>Fungi incertae sedis</taxon>
        <taxon>Mucoromycota</taxon>
        <taxon>Mortierellomycotina</taxon>
        <taxon>Mortierellomycetes</taxon>
        <taxon>Mortierellales</taxon>
        <taxon>Mortierellaceae</taxon>
        <taxon>Modicella</taxon>
    </lineage>
</organism>
<dbReference type="GO" id="GO:0016020">
    <property type="term" value="C:membrane"/>
    <property type="evidence" value="ECO:0007669"/>
    <property type="project" value="UniProtKB-SubCell"/>
</dbReference>
<dbReference type="Pfam" id="PF00240">
    <property type="entry name" value="ubiquitin"/>
    <property type="match status" value="1"/>
</dbReference>
<dbReference type="Proteomes" id="UP000749646">
    <property type="component" value="Unassembled WGS sequence"/>
</dbReference>
<name>A0A9P6MBX5_9FUNG</name>
<accession>A0A9P6MBX5</accession>
<dbReference type="Gene3D" id="3.10.20.90">
    <property type="entry name" value="Phosphatidylinositol 3-kinase Catalytic Subunit, Chain A, domain 1"/>
    <property type="match status" value="1"/>
</dbReference>
<dbReference type="AlphaFoldDB" id="A0A9P6MBX5"/>
<dbReference type="PANTHER" id="PTHR12943">
    <property type="entry name" value="HOMOCYSTEINE-RESPONSIVE ENDOPLASMIC RETICULUM-RESIDENT UNIQUITIN-LIKE DOMAIN HERPUD PROTEIN FAMILY MEMBER"/>
    <property type="match status" value="1"/>
</dbReference>
<keyword evidence="8" id="KW-1185">Reference proteome</keyword>
<dbReference type="OrthoDB" id="21589at2759"/>